<keyword evidence="3" id="KW-0963">Cytoplasm</keyword>
<feature type="compositionally biased region" description="Low complexity" evidence="8">
    <location>
        <begin position="428"/>
        <end position="455"/>
    </location>
</feature>
<feature type="coiled-coil region" evidence="7">
    <location>
        <begin position="26"/>
        <end position="201"/>
    </location>
</feature>
<evidence type="ECO:0000256" key="6">
    <source>
        <dbReference type="ARBA" id="ARBA00023212"/>
    </source>
</evidence>
<evidence type="ECO:0000259" key="9">
    <source>
        <dbReference type="Pfam" id="PF04880"/>
    </source>
</evidence>
<accession>A0A9P1HA63</accession>
<feature type="compositionally biased region" description="Low complexity" evidence="8">
    <location>
        <begin position="395"/>
        <end position="414"/>
    </location>
</feature>
<comment type="subcellular location">
    <subcellularLocation>
        <location evidence="1">Cytoplasm</location>
        <location evidence="1">Cytoskeleton</location>
    </subcellularLocation>
</comment>
<dbReference type="GO" id="GO:0005871">
    <property type="term" value="C:kinesin complex"/>
    <property type="evidence" value="ECO:0007669"/>
    <property type="project" value="TreeGrafter"/>
</dbReference>
<evidence type="ECO:0000256" key="4">
    <source>
        <dbReference type="ARBA" id="ARBA00022701"/>
    </source>
</evidence>
<dbReference type="OrthoDB" id="5877028at2759"/>
<dbReference type="InterPro" id="IPR006964">
    <property type="entry name" value="NUDE_dom"/>
</dbReference>
<keyword evidence="6" id="KW-0206">Cytoskeleton</keyword>
<keyword evidence="4" id="KW-0493">Microtubule</keyword>
<dbReference type="GO" id="GO:0005874">
    <property type="term" value="C:microtubule"/>
    <property type="evidence" value="ECO:0007669"/>
    <property type="project" value="UniProtKB-KW"/>
</dbReference>
<dbReference type="GO" id="GO:0000776">
    <property type="term" value="C:kinetochore"/>
    <property type="evidence" value="ECO:0007669"/>
    <property type="project" value="TreeGrafter"/>
</dbReference>
<dbReference type="PANTHER" id="PTHR10921">
    <property type="entry name" value="NUCLEAR DISTRIBUTION PROTEIN NUDE HOMOLOG 1"/>
    <property type="match status" value="1"/>
</dbReference>
<dbReference type="SUPFAM" id="SSF57997">
    <property type="entry name" value="Tropomyosin"/>
    <property type="match status" value="1"/>
</dbReference>
<keyword evidence="11" id="KW-1185">Reference proteome</keyword>
<comment type="caution">
    <text evidence="10">The sequence shown here is derived from an EMBL/GenBank/DDBJ whole genome shotgun (WGS) entry which is preliminary data.</text>
</comment>
<dbReference type="GO" id="GO:0000132">
    <property type="term" value="P:establishment of mitotic spindle orientation"/>
    <property type="evidence" value="ECO:0007669"/>
    <property type="project" value="TreeGrafter"/>
</dbReference>
<dbReference type="InterPro" id="IPR033494">
    <property type="entry name" value="NUDE"/>
</dbReference>
<dbReference type="Gene3D" id="6.10.250.1080">
    <property type="match status" value="1"/>
</dbReference>
<feature type="domain" description="NUDE" evidence="9">
    <location>
        <begin position="138"/>
        <end position="227"/>
    </location>
</feature>
<feature type="compositionally biased region" description="Polar residues" evidence="8">
    <location>
        <begin position="322"/>
        <end position="336"/>
    </location>
</feature>
<organism evidence="10 11">
    <name type="scientific">Parascedosporium putredinis</name>
    <dbReference type="NCBI Taxonomy" id="1442378"/>
    <lineage>
        <taxon>Eukaryota</taxon>
        <taxon>Fungi</taxon>
        <taxon>Dikarya</taxon>
        <taxon>Ascomycota</taxon>
        <taxon>Pezizomycotina</taxon>
        <taxon>Sordariomycetes</taxon>
        <taxon>Hypocreomycetidae</taxon>
        <taxon>Microascales</taxon>
        <taxon>Microascaceae</taxon>
        <taxon>Parascedosporium</taxon>
    </lineage>
</organism>
<dbReference type="Proteomes" id="UP000838763">
    <property type="component" value="Unassembled WGS sequence"/>
</dbReference>
<dbReference type="GO" id="GO:0008017">
    <property type="term" value="F:microtubule binding"/>
    <property type="evidence" value="ECO:0007669"/>
    <property type="project" value="InterPro"/>
</dbReference>
<feature type="compositionally biased region" description="Low complexity" evidence="8">
    <location>
        <begin position="498"/>
        <end position="514"/>
    </location>
</feature>
<feature type="region of interest" description="Disordered" evidence="8">
    <location>
        <begin position="295"/>
        <end position="527"/>
    </location>
</feature>
<dbReference type="AlphaFoldDB" id="A0A9P1HA63"/>
<evidence type="ECO:0000256" key="5">
    <source>
        <dbReference type="ARBA" id="ARBA00023054"/>
    </source>
</evidence>
<evidence type="ECO:0000256" key="2">
    <source>
        <dbReference type="ARBA" id="ARBA00007429"/>
    </source>
</evidence>
<evidence type="ECO:0000313" key="11">
    <source>
        <dbReference type="Proteomes" id="UP000838763"/>
    </source>
</evidence>
<feature type="compositionally biased region" description="Polar residues" evidence="8">
    <location>
        <begin position="354"/>
        <end position="379"/>
    </location>
</feature>
<evidence type="ECO:0000256" key="3">
    <source>
        <dbReference type="ARBA" id="ARBA00022490"/>
    </source>
</evidence>
<evidence type="ECO:0000256" key="7">
    <source>
        <dbReference type="SAM" id="Coils"/>
    </source>
</evidence>
<evidence type="ECO:0000256" key="8">
    <source>
        <dbReference type="SAM" id="MobiDB-lite"/>
    </source>
</evidence>
<reference evidence="10" key="1">
    <citation type="submission" date="2022-11" db="EMBL/GenBank/DDBJ databases">
        <authorList>
            <person name="Scott C."/>
            <person name="Bruce N."/>
        </authorList>
    </citation>
    <scope>NUCLEOTIDE SEQUENCE</scope>
</reference>
<proteinExistence type="inferred from homology"/>
<comment type="similarity">
    <text evidence="2">Belongs to the nudE family.</text>
</comment>
<dbReference type="GO" id="GO:0051642">
    <property type="term" value="P:centrosome localization"/>
    <property type="evidence" value="ECO:0007669"/>
    <property type="project" value="TreeGrafter"/>
</dbReference>
<name>A0A9P1HA63_9PEZI</name>
<dbReference type="EMBL" id="CALLCH030000017">
    <property type="protein sequence ID" value="CAI4218075.1"/>
    <property type="molecule type" value="Genomic_DNA"/>
</dbReference>
<evidence type="ECO:0000256" key="1">
    <source>
        <dbReference type="ARBA" id="ARBA00004245"/>
    </source>
</evidence>
<dbReference type="GO" id="GO:0047496">
    <property type="term" value="P:vesicle transport along microtubule"/>
    <property type="evidence" value="ECO:0007669"/>
    <property type="project" value="TreeGrafter"/>
</dbReference>
<dbReference type="PANTHER" id="PTHR10921:SF1">
    <property type="entry name" value="NUCLEAR DISTRIBUTION PROTEIN NUDE HOMOLOG"/>
    <property type="match status" value="1"/>
</dbReference>
<protein>
    <recommendedName>
        <fullName evidence="9">NUDE domain-containing protein</fullName>
    </recommendedName>
</protein>
<sequence length="527" mass="59312">MRVNSVDLYQAPSSPPTETATAEEALSWYKSQYEQLEIELADFRESSRELELELEKDIEQAEKRERALQEKAESLNYEVDEWKRKYRESKAEASAAQNTLEKEITTLRDSNRTLQLKLRDTEVANDDFERQARNTTSSLEDLESKYNVAIERGVMLEEEIRMGEQEREKLRIEAQRLKEELSDLKIEVEVLQDKVRKQESRHLSMISTDISRARPHLHPARYRLAIPEKARPSAAIAAYVGRIRTLAQASSLAHQDAGALDAKEDPSPLGRQQRYSQASTLQLFLICYQAPHHPGCHRHPAATKTPANRTTAPRSTSHRLPATNSLSHIRSLTAQVQRLEARVQSARQRRHHPNQPQAARKTTQTTGKHIPRLSTSGVSRLSFGPLPNRHPAGDSEASLSRPSSRASISSGYARPASRTEMNPPPRPLSRTSLSGTRTPLGRPRSSLGGSLHGHSASMGRFDTDEFDDDSDLRTPSRRGTFSKYEMEAVTSRIPAPASSRRQSGGRRVSSGLGFRESEPLDEMEETY</sequence>
<feature type="region of interest" description="Disordered" evidence="8">
    <location>
        <begin position="1"/>
        <end position="22"/>
    </location>
</feature>
<dbReference type="GO" id="GO:0007020">
    <property type="term" value="P:microtubule nucleation"/>
    <property type="evidence" value="ECO:0007669"/>
    <property type="project" value="TreeGrafter"/>
</dbReference>
<keyword evidence="5 7" id="KW-0175">Coiled coil</keyword>
<dbReference type="Pfam" id="PF04880">
    <property type="entry name" value="NUDE_C"/>
    <property type="match status" value="1"/>
</dbReference>
<feature type="compositionally biased region" description="Polar residues" evidence="8">
    <location>
        <begin position="305"/>
        <end position="315"/>
    </location>
</feature>
<evidence type="ECO:0000313" key="10">
    <source>
        <dbReference type="EMBL" id="CAI4218075.1"/>
    </source>
</evidence>
<dbReference type="GO" id="GO:0007059">
    <property type="term" value="P:chromosome segregation"/>
    <property type="evidence" value="ECO:0007669"/>
    <property type="project" value="TreeGrafter"/>
</dbReference>
<gene>
    <name evidence="10" type="ORF">PPNO1_LOCUS7672</name>
</gene>